<sequence length="330" mass="37884">MPGFFVPSFYLVLIFSILIRPLILRKFITTAVIMSFLIAYFHYTAGIDADYQNTTMLLSSAIMWIEFGVFQDLEQGEIFRTWETQETPVSDRPWWKKLAWSYDLWTSWRGPGWNWQSSRSPELPTHVTDRRSFLMDNFKRGIYCWIMSDARLFLLESTPYTRLEGRQHPQTAQIHVQAAVVWLAALHTQYNMSFMYRIVTSVLVAIWVCSPVQCPPLFGSFRHMYTAGKFWDTCWQQMMRRSILLMPNMVVSALCISGIAAKYTRVLLSFAASGSMHAAGAYSATRGSLEDMRFFISQALAIIAEDCVMSLGKLVGVRKSGTYHPDSSKT</sequence>
<feature type="transmembrane region" description="Helical" evidence="8">
    <location>
        <begin position="242"/>
        <end position="260"/>
    </location>
</feature>
<reference evidence="10 11" key="1">
    <citation type="journal article" date="2022" name="G3 (Bethesda)">
        <title>Enemy or ally: a genomic approach to elucidate the lifestyle of Phyllosticta citrichinaensis.</title>
        <authorList>
            <person name="Buijs V.A."/>
            <person name="Groenewald J.Z."/>
            <person name="Haridas S."/>
            <person name="LaButti K.M."/>
            <person name="Lipzen A."/>
            <person name="Martin F.M."/>
            <person name="Barry K."/>
            <person name="Grigoriev I.V."/>
            <person name="Crous P.W."/>
            <person name="Seidl M.F."/>
        </authorList>
    </citation>
    <scope>NUCLEOTIDE SEQUENCE [LARGE SCALE GENOMIC DNA]</scope>
    <source>
        <strain evidence="10 11">CBS 129764</strain>
    </source>
</reference>
<protein>
    <recommendedName>
        <fullName evidence="9">Wax synthase domain-containing protein</fullName>
    </recommendedName>
</protein>
<dbReference type="Pfam" id="PF13813">
    <property type="entry name" value="MBOAT_2"/>
    <property type="match status" value="1"/>
</dbReference>
<evidence type="ECO:0000256" key="7">
    <source>
        <dbReference type="ARBA" id="ARBA00023136"/>
    </source>
</evidence>
<evidence type="ECO:0000313" key="10">
    <source>
        <dbReference type="EMBL" id="KAK8157463.1"/>
    </source>
</evidence>
<gene>
    <name evidence="10" type="ORF">IWX90DRAFT_509556</name>
</gene>
<comment type="subcellular location">
    <subcellularLocation>
        <location evidence="1">Membrane</location>
        <topology evidence="1">Multi-pass membrane protein</topology>
    </subcellularLocation>
</comment>
<keyword evidence="7 8" id="KW-0472">Membrane</keyword>
<evidence type="ECO:0000256" key="1">
    <source>
        <dbReference type="ARBA" id="ARBA00004141"/>
    </source>
</evidence>
<keyword evidence="4" id="KW-0808">Transferase</keyword>
<dbReference type="EMBL" id="JBBWUH010000009">
    <property type="protein sequence ID" value="KAK8157463.1"/>
    <property type="molecule type" value="Genomic_DNA"/>
</dbReference>
<evidence type="ECO:0000259" key="9">
    <source>
        <dbReference type="Pfam" id="PF13813"/>
    </source>
</evidence>
<proteinExistence type="inferred from homology"/>
<keyword evidence="6 8" id="KW-1133">Transmembrane helix</keyword>
<comment type="pathway">
    <text evidence="2">Secondary metabolite biosynthesis.</text>
</comment>
<dbReference type="InterPro" id="IPR044851">
    <property type="entry name" value="Wax_synthase"/>
</dbReference>
<name>A0ABR1XK08_9PEZI</name>
<feature type="domain" description="Wax synthase" evidence="9">
    <location>
        <begin position="214"/>
        <end position="296"/>
    </location>
</feature>
<dbReference type="InterPro" id="IPR032805">
    <property type="entry name" value="Wax_synthase_dom"/>
</dbReference>
<evidence type="ECO:0000256" key="5">
    <source>
        <dbReference type="ARBA" id="ARBA00022692"/>
    </source>
</evidence>
<feature type="transmembrane region" description="Helical" evidence="8">
    <location>
        <begin position="6"/>
        <end position="23"/>
    </location>
</feature>
<keyword evidence="11" id="KW-1185">Reference proteome</keyword>
<feature type="transmembrane region" description="Helical" evidence="8">
    <location>
        <begin position="28"/>
        <end position="45"/>
    </location>
</feature>
<feature type="transmembrane region" description="Helical" evidence="8">
    <location>
        <begin position="196"/>
        <end position="221"/>
    </location>
</feature>
<organism evidence="10 11">
    <name type="scientific">Phyllosticta citrichinensis</name>
    <dbReference type="NCBI Taxonomy" id="1130410"/>
    <lineage>
        <taxon>Eukaryota</taxon>
        <taxon>Fungi</taxon>
        <taxon>Dikarya</taxon>
        <taxon>Ascomycota</taxon>
        <taxon>Pezizomycotina</taxon>
        <taxon>Dothideomycetes</taxon>
        <taxon>Dothideomycetes incertae sedis</taxon>
        <taxon>Botryosphaeriales</taxon>
        <taxon>Phyllostictaceae</taxon>
        <taxon>Phyllosticta</taxon>
    </lineage>
</organism>
<evidence type="ECO:0000256" key="6">
    <source>
        <dbReference type="ARBA" id="ARBA00022989"/>
    </source>
</evidence>
<dbReference type="Proteomes" id="UP001456524">
    <property type="component" value="Unassembled WGS sequence"/>
</dbReference>
<dbReference type="PANTHER" id="PTHR31595:SF57">
    <property type="entry name" value="OS04G0481900 PROTEIN"/>
    <property type="match status" value="1"/>
</dbReference>
<evidence type="ECO:0000256" key="3">
    <source>
        <dbReference type="ARBA" id="ARBA00007282"/>
    </source>
</evidence>
<evidence type="ECO:0000256" key="2">
    <source>
        <dbReference type="ARBA" id="ARBA00005179"/>
    </source>
</evidence>
<evidence type="ECO:0000256" key="4">
    <source>
        <dbReference type="ARBA" id="ARBA00022679"/>
    </source>
</evidence>
<dbReference type="PANTHER" id="PTHR31595">
    <property type="entry name" value="LONG-CHAIN-ALCOHOL O-FATTY-ACYLTRANSFERASE 3-RELATED"/>
    <property type="match status" value="1"/>
</dbReference>
<accession>A0ABR1XK08</accession>
<evidence type="ECO:0000256" key="8">
    <source>
        <dbReference type="SAM" id="Phobius"/>
    </source>
</evidence>
<evidence type="ECO:0000313" key="11">
    <source>
        <dbReference type="Proteomes" id="UP001456524"/>
    </source>
</evidence>
<comment type="caution">
    <text evidence="10">The sequence shown here is derived from an EMBL/GenBank/DDBJ whole genome shotgun (WGS) entry which is preliminary data.</text>
</comment>
<comment type="similarity">
    <text evidence="3">Belongs to the wax synthase family.</text>
</comment>
<keyword evidence="5 8" id="KW-0812">Transmembrane</keyword>